<keyword evidence="3" id="KW-1185">Reference proteome</keyword>
<dbReference type="OrthoDB" id="2803783at2759"/>
<dbReference type="VEuPathDB" id="FungiDB:CC1G_12407"/>
<accession>A8P365</accession>
<comment type="caution">
    <text evidence="2">The sequence shown here is derived from an EMBL/GenBank/DDBJ whole genome shotgun (WGS) entry which is preliminary data.</text>
</comment>
<dbReference type="AlphaFoldDB" id="A8P365"/>
<dbReference type="HOGENOM" id="CLU_328721_0_0_1"/>
<dbReference type="KEGG" id="cci:CC1G_12407"/>
<dbReference type="GeneID" id="6015072"/>
<dbReference type="EMBL" id="AACS02000004">
    <property type="protein sequence ID" value="EAU83346.2"/>
    <property type="molecule type" value="Genomic_DNA"/>
</dbReference>
<dbReference type="Proteomes" id="UP000001861">
    <property type="component" value="Unassembled WGS sequence"/>
</dbReference>
<dbReference type="RefSeq" id="XP_001838483.2">
    <property type="nucleotide sequence ID" value="XM_001838431.2"/>
</dbReference>
<feature type="region of interest" description="Disordered" evidence="1">
    <location>
        <begin position="569"/>
        <end position="649"/>
    </location>
</feature>
<sequence>MKFFAPQVEYMNSLYPGFKKAQAAGSAQVAGGDTHLEVFWKGIKAHFLQEWPTPQAEQEAAKRALLAWNAANPKKKKTLSKSLASERPVLEGEALRKWREEREERVMRWFYNHDSTVKGSFPELKVELAAPRESSGRALTRVQLYSKEFYTKRVKENVDKAVAAQSKAPEKKEMLDIITKVTADTFANESPEILARIDELEAAAAEERRKTREILKNAFVDDYDLRVKKDEPPEVYCRHINALDAIFQGLLPVLARKTGWSFSVICGGPDPMKPDGEIRTRSYHEGRNMAGVGFSKAHPTFQTSYVNPYSAFLHTVYPAEVRQSRVLKSALAGLMTVMNRPTAEEALLAEDATSTSKPPAVAGAVSTDVSSPPDAPPVAIAGPSGSGNNTSLGVHSTDTPPIPVVLGPVAPTATAGTDGVTRTLVPGTAPSVLAPSGHAGDLQPSTVPGGVFDDLGRLMDETRRLLHPDSGAAGGEAALEDGLGHLALRLQPAAGSLEAGMVGLGAVDYRDLASFGRQSWGGLEEERYAYQNSYMLPSTFPSASGAATTPSALAIHPPSQMAAPPVFASHAQIPNPPMVPSQGSSHMPLPSAPHIAPSLTPMYAPQATTPSMAPTPPQTSFPRMPPAPLTAPPPSQAAGAQNNALPTPPPLQTVLVDAPPQLPAAPMSQASQETPVLNADQSPAVLEVPATGAKRKPVANTGQGREKRHRSAAIGLETNWVTAVAQNLKQRVDDPRWIACVDAWVKFELARVVTTGRFPVTKSRPVEIAKWASKGGEPDVAPHIDDIVDFGSRWCLWWNEIQPEWRKNPCGCLPHSFDPSSAVASLAVLEKAGPKGIGMAMQSLSWWAGGEDTTRWWAAVDDIHRCLELFNKHR</sequence>
<organism evidence="2 3">
    <name type="scientific">Coprinopsis cinerea (strain Okayama-7 / 130 / ATCC MYA-4618 / FGSC 9003)</name>
    <name type="common">Inky cap fungus</name>
    <name type="synonym">Hormographiella aspergillata</name>
    <dbReference type="NCBI Taxonomy" id="240176"/>
    <lineage>
        <taxon>Eukaryota</taxon>
        <taxon>Fungi</taxon>
        <taxon>Dikarya</taxon>
        <taxon>Basidiomycota</taxon>
        <taxon>Agaricomycotina</taxon>
        <taxon>Agaricomycetes</taxon>
        <taxon>Agaricomycetidae</taxon>
        <taxon>Agaricales</taxon>
        <taxon>Agaricineae</taxon>
        <taxon>Psathyrellaceae</taxon>
        <taxon>Coprinopsis</taxon>
    </lineage>
</organism>
<evidence type="ECO:0000313" key="2">
    <source>
        <dbReference type="EMBL" id="EAU83346.2"/>
    </source>
</evidence>
<dbReference type="InParanoid" id="A8P365"/>
<name>A8P365_COPC7</name>
<dbReference type="eggNOG" id="ENOG502SV6A">
    <property type="taxonomic scope" value="Eukaryota"/>
</dbReference>
<gene>
    <name evidence="2" type="ORF">CC1G_12407</name>
</gene>
<evidence type="ECO:0000256" key="1">
    <source>
        <dbReference type="SAM" id="MobiDB-lite"/>
    </source>
</evidence>
<protein>
    <submittedName>
        <fullName evidence="2">Uncharacterized protein</fullName>
    </submittedName>
</protein>
<reference evidence="2 3" key="1">
    <citation type="journal article" date="2010" name="Proc. Natl. Acad. Sci. U.S.A.">
        <title>Insights into evolution of multicellular fungi from the assembled chromosomes of the mushroom Coprinopsis cinerea (Coprinus cinereus).</title>
        <authorList>
            <person name="Stajich J.E."/>
            <person name="Wilke S.K."/>
            <person name="Ahren D."/>
            <person name="Au C.H."/>
            <person name="Birren B.W."/>
            <person name="Borodovsky M."/>
            <person name="Burns C."/>
            <person name="Canback B."/>
            <person name="Casselton L.A."/>
            <person name="Cheng C.K."/>
            <person name="Deng J."/>
            <person name="Dietrich F.S."/>
            <person name="Fargo D.C."/>
            <person name="Farman M.L."/>
            <person name="Gathman A.C."/>
            <person name="Goldberg J."/>
            <person name="Guigo R."/>
            <person name="Hoegger P.J."/>
            <person name="Hooker J.B."/>
            <person name="Huggins A."/>
            <person name="James T.Y."/>
            <person name="Kamada T."/>
            <person name="Kilaru S."/>
            <person name="Kodira C."/>
            <person name="Kues U."/>
            <person name="Kupfer D."/>
            <person name="Kwan H.S."/>
            <person name="Lomsadze A."/>
            <person name="Li W."/>
            <person name="Lilly W.W."/>
            <person name="Ma L.J."/>
            <person name="Mackey A.J."/>
            <person name="Manning G."/>
            <person name="Martin F."/>
            <person name="Muraguchi H."/>
            <person name="Natvig D.O."/>
            <person name="Palmerini H."/>
            <person name="Ramesh M.A."/>
            <person name="Rehmeyer C.J."/>
            <person name="Roe B.A."/>
            <person name="Shenoy N."/>
            <person name="Stanke M."/>
            <person name="Ter-Hovhannisyan V."/>
            <person name="Tunlid A."/>
            <person name="Velagapudi R."/>
            <person name="Vision T.J."/>
            <person name="Zeng Q."/>
            <person name="Zolan M.E."/>
            <person name="Pukkila P.J."/>
        </authorList>
    </citation>
    <scope>NUCLEOTIDE SEQUENCE [LARGE SCALE GENOMIC DNA]</scope>
    <source>
        <strain evidence="3">Okayama-7 / 130 / ATCC MYA-4618 / FGSC 9003</strain>
    </source>
</reference>
<dbReference type="OMA" id="CMWGWDL"/>
<proteinExistence type="predicted"/>
<feature type="compositionally biased region" description="Pro residues" evidence="1">
    <location>
        <begin position="613"/>
        <end position="635"/>
    </location>
</feature>
<evidence type="ECO:0000313" key="3">
    <source>
        <dbReference type="Proteomes" id="UP000001861"/>
    </source>
</evidence>
<feature type="region of interest" description="Disordered" evidence="1">
    <location>
        <begin position="352"/>
        <end position="374"/>
    </location>
</feature>